<keyword evidence="3" id="KW-1185">Reference proteome</keyword>
<dbReference type="Proteomes" id="UP000063919">
    <property type="component" value="Chromosome"/>
</dbReference>
<reference evidence="2 3" key="1">
    <citation type="journal article" date="2015" name="Genome Announc.">
        <title>Complete Genome Sequence of Spiroplasma cantharicola CC-1T (DSM 21588), a Bacterium Isolated from Soldier Beetle (Cantharis carolinus).</title>
        <authorList>
            <person name="Lo W.S."/>
            <person name="Liu P.Y."/>
            <person name="Kuo C.H."/>
        </authorList>
    </citation>
    <scope>NUCLEOTIDE SEQUENCE [LARGE SCALE GENOMIC DNA]</scope>
    <source>
        <strain evidence="2 3">CC-1</strain>
    </source>
</reference>
<feature type="transmembrane region" description="Helical" evidence="1">
    <location>
        <begin position="160"/>
        <end position="181"/>
    </location>
</feature>
<name>A0A0M4JWI4_9MOLU</name>
<proteinExistence type="predicted"/>
<dbReference type="AlphaFoldDB" id="A0A0M4JWI4"/>
<dbReference type="STRING" id="362837.SCANT_v1c04070"/>
<protein>
    <recommendedName>
        <fullName evidence="4">Transmembrane protein</fullName>
    </recommendedName>
</protein>
<dbReference type="OrthoDB" id="389487at2"/>
<keyword evidence="1" id="KW-1133">Transmembrane helix</keyword>
<dbReference type="PATRIC" id="fig|362837.3.peg.410"/>
<dbReference type="RefSeq" id="WP_053946076.1">
    <property type="nucleotide sequence ID" value="NZ_CP012622.1"/>
</dbReference>
<gene>
    <name evidence="2" type="ORF">SCANT_v1c04070</name>
</gene>
<sequence>MKKIISMLSVLTLGVTGVNSVVVANQYRNNANEVLGNQINWNKLEENLLTMFDGILDESNENKEMLLKAREESLKYYDNVKNNNLSLDKINSNLTEMSKKYENQYKNEITRVDTSTNKVNIDFFNYSNYFSNSKKVENYEDAKASLSKFSKDLAIAQNTLSTLAVVAGIAAAGFWAAAWWFGISIPWAVAATAVGASLGVASASIGFYRQKHNLNPNLLSAVAWSINIRTLASAFKEIVYPVLIMTETTVTASSWAVPAALAAVGAIFVIYAWVSEFA</sequence>
<feature type="transmembrane region" description="Helical" evidence="1">
    <location>
        <begin position="255"/>
        <end position="274"/>
    </location>
</feature>
<keyword evidence="1" id="KW-0472">Membrane</keyword>
<dbReference type="EMBL" id="CP012622">
    <property type="protein sequence ID" value="ALD66317.1"/>
    <property type="molecule type" value="Genomic_DNA"/>
</dbReference>
<evidence type="ECO:0000256" key="1">
    <source>
        <dbReference type="SAM" id="Phobius"/>
    </source>
</evidence>
<evidence type="ECO:0000313" key="2">
    <source>
        <dbReference type="EMBL" id="ALD66317.1"/>
    </source>
</evidence>
<keyword evidence="1" id="KW-0812">Transmembrane</keyword>
<evidence type="ECO:0000313" key="3">
    <source>
        <dbReference type="Proteomes" id="UP000063919"/>
    </source>
</evidence>
<dbReference type="KEGG" id="scj:SCANT_v1c04070"/>
<evidence type="ECO:0008006" key="4">
    <source>
        <dbReference type="Google" id="ProtNLM"/>
    </source>
</evidence>
<accession>A0A0M4JWI4</accession>
<organism evidence="2 3">
    <name type="scientific">Spiroplasma cantharicola</name>
    <dbReference type="NCBI Taxonomy" id="362837"/>
    <lineage>
        <taxon>Bacteria</taxon>
        <taxon>Bacillati</taxon>
        <taxon>Mycoplasmatota</taxon>
        <taxon>Mollicutes</taxon>
        <taxon>Entomoplasmatales</taxon>
        <taxon>Spiroplasmataceae</taxon>
        <taxon>Spiroplasma</taxon>
    </lineage>
</organism>
<feature type="transmembrane region" description="Helical" evidence="1">
    <location>
        <begin position="188"/>
        <end position="208"/>
    </location>
</feature>